<dbReference type="InterPro" id="IPR019734">
    <property type="entry name" value="TPR_rpt"/>
</dbReference>
<proteinExistence type="predicted"/>
<feature type="repeat" description="TPR" evidence="3">
    <location>
        <begin position="190"/>
        <end position="223"/>
    </location>
</feature>
<dbReference type="InterPro" id="IPR011990">
    <property type="entry name" value="TPR-like_helical_dom_sf"/>
</dbReference>
<accession>A0A5D4SW76</accession>
<organism evidence="4 5">
    <name type="scientific">Sutcliffiella horikoshii</name>
    <dbReference type="NCBI Taxonomy" id="79883"/>
    <lineage>
        <taxon>Bacteria</taxon>
        <taxon>Bacillati</taxon>
        <taxon>Bacillota</taxon>
        <taxon>Bacilli</taxon>
        <taxon>Bacillales</taxon>
        <taxon>Bacillaceae</taxon>
        <taxon>Sutcliffiella</taxon>
    </lineage>
</organism>
<dbReference type="PANTHER" id="PTHR44943">
    <property type="entry name" value="CELLULOSE SYNTHASE OPERON PROTEIN C"/>
    <property type="match status" value="1"/>
</dbReference>
<dbReference type="SUPFAM" id="SSF48452">
    <property type="entry name" value="TPR-like"/>
    <property type="match status" value="1"/>
</dbReference>
<dbReference type="PANTHER" id="PTHR44943:SF8">
    <property type="entry name" value="TPR REPEAT-CONTAINING PROTEIN MJ0263"/>
    <property type="match status" value="1"/>
</dbReference>
<dbReference type="AlphaFoldDB" id="A0A5D4SW76"/>
<dbReference type="Proteomes" id="UP000322524">
    <property type="component" value="Unassembled WGS sequence"/>
</dbReference>
<comment type="caution">
    <text evidence="4">The sequence shown here is derived from an EMBL/GenBank/DDBJ whole genome shotgun (WGS) entry which is preliminary data.</text>
</comment>
<evidence type="ECO:0000256" key="3">
    <source>
        <dbReference type="PROSITE-ProRule" id="PRU00339"/>
    </source>
</evidence>
<dbReference type="STRING" id="79883.GCA_001636495_01144"/>
<dbReference type="Pfam" id="PF14559">
    <property type="entry name" value="TPR_19"/>
    <property type="match status" value="1"/>
</dbReference>
<gene>
    <name evidence="4" type="ORF">FZC76_15350</name>
</gene>
<protein>
    <submittedName>
        <fullName evidence="4">Tetratricopeptide repeat protein</fullName>
    </submittedName>
</protein>
<dbReference type="Gene3D" id="1.10.472.10">
    <property type="entry name" value="Cyclin-like"/>
    <property type="match status" value="1"/>
</dbReference>
<dbReference type="PROSITE" id="PS50005">
    <property type="entry name" value="TPR"/>
    <property type="match status" value="2"/>
</dbReference>
<evidence type="ECO:0000313" key="5">
    <source>
        <dbReference type="Proteomes" id="UP000322524"/>
    </source>
</evidence>
<dbReference type="OrthoDB" id="600613at2"/>
<dbReference type="EMBL" id="VTEV01000006">
    <property type="protein sequence ID" value="TYS66911.1"/>
    <property type="molecule type" value="Genomic_DNA"/>
</dbReference>
<dbReference type="Gene3D" id="1.25.40.10">
    <property type="entry name" value="Tetratricopeptide repeat domain"/>
    <property type="match status" value="2"/>
</dbReference>
<sequence length="479" mass="55273">MEAIMGKNPNVKQVAKIIPFAQNGDYFYQKGIRAYRKRDLYKARKWLQRAEAMKPSDASIMCQLAIVLTELGDYQRSNELLEDIIEDLAPDMHDCHYFLANNYAYLGLFQEARKHAEEYLTMEPDGEFVEDTEDLIDLLEIEVDEAEEYVDGQDHLIVMQENARGLLEKGELDEALELLEQIIQEYPQFWSAYNNLALAYFYKGNLAEARDVLEEVLEKNPGNLHALCNLLVFFHYENNVKEMNKLANRLEKVTPILVEHRYKLGATFGLIGRHELSYKWLRSLQKNGFQGDATFYFWLASAAYQTERFTVAEQAWSKVLEMNPEKAGTEPWNQLEDKTVEEEEAEQLFHIFQSSTSSKTTVKNVLEQSFVTSTVREFAMFALLKRKDVPVNVVNGYEIASLLNTKQADMIVKEWFDLYARALKQAVTFTNAPAWAAAFAYVWSKGNGYAVTQKELVETYEVSASTLRKYIKKVEDLLS</sequence>
<name>A0A5D4SW76_9BACI</name>
<dbReference type="SMART" id="SM00028">
    <property type="entry name" value="TPR"/>
    <property type="match status" value="5"/>
</dbReference>
<feature type="repeat" description="TPR" evidence="3">
    <location>
        <begin position="293"/>
        <end position="326"/>
    </location>
</feature>
<keyword evidence="1" id="KW-0677">Repeat</keyword>
<dbReference type="InterPro" id="IPR051685">
    <property type="entry name" value="Ycf3/AcsC/BcsC/TPR_MFPF"/>
</dbReference>
<evidence type="ECO:0000313" key="4">
    <source>
        <dbReference type="EMBL" id="TYS66911.1"/>
    </source>
</evidence>
<reference evidence="4 5" key="1">
    <citation type="submission" date="2019-08" db="EMBL/GenBank/DDBJ databases">
        <title>Bacillus genomes from the desert of Cuatro Cienegas, Coahuila.</title>
        <authorList>
            <person name="Olmedo-Alvarez G."/>
        </authorList>
    </citation>
    <scope>NUCLEOTIDE SEQUENCE [LARGE SCALE GENOMIC DNA]</scope>
    <source>
        <strain evidence="4 5">CH28_1T</strain>
    </source>
</reference>
<evidence type="ECO:0000256" key="2">
    <source>
        <dbReference type="ARBA" id="ARBA00022803"/>
    </source>
</evidence>
<keyword evidence="2 3" id="KW-0802">TPR repeat</keyword>
<evidence type="ECO:0000256" key="1">
    <source>
        <dbReference type="ARBA" id="ARBA00022737"/>
    </source>
</evidence>